<reference evidence="4" key="2">
    <citation type="journal article" date="2019" name="Int. J. Syst. Evol. Microbiol.">
        <title>The Global Catalogue of Microorganisms (GCM) 10K type strain sequencing project: providing services to taxonomists for standard genome sequencing and annotation.</title>
        <authorList>
            <consortium name="The Broad Institute Genomics Platform"/>
            <consortium name="The Broad Institute Genome Sequencing Center for Infectious Disease"/>
            <person name="Wu L."/>
            <person name="Ma J."/>
        </authorList>
    </citation>
    <scope>NUCLEOTIDE SEQUENCE [LARGE SCALE GENOMIC DNA]</scope>
    <source>
        <strain evidence="4">JCM 9687</strain>
    </source>
</reference>
<keyword evidence="4" id="KW-1185">Reference proteome</keyword>
<name>A0ABP6RIV6_9PSEU</name>
<feature type="transmembrane region" description="Helical" evidence="1">
    <location>
        <begin position="171"/>
        <end position="193"/>
    </location>
</feature>
<feature type="transmembrane region" description="Helical" evidence="1">
    <location>
        <begin position="74"/>
        <end position="94"/>
    </location>
</feature>
<keyword evidence="1" id="KW-0472">Membrane</keyword>
<dbReference type="EMBL" id="BAAAYK010000023">
    <property type="protein sequence ID" value="GAA3353781.1"/>
    <property type="molecule type" value="Genomic_DNA"/>
</dbReference>
<evidence type="ECO:0008006" key="5">
    <source>
        <dbReference type="Google" id="ProtNLM"/>
    </source>
</evidence>
<sequence length="202" mass="20984">MMTVDAQKYRDELLIALRMHEISGARVGDVLAEVETHLAESGEDPVEAFGTPREYAARVAAQLDGDPAKQSRPAVLGGALGTAALTLFGLEFFVDGFRGPAPVVLADLVGAVWMLLLIVVAVGAAFRAGTALRGRRWYLAGAVVAGLLAIAGTNVVDRLLGDGPVLFELPGWAAIALGAVLLAGAVRVLVVAIRRGRVVPPA</sequence>
<evidence type="ECO:0000313" key="2">
    <source>
        <dbReference type="EMBL" id="GAA3353781.1"/>
    </source>
</evidence>
<keyword evidence="1" id="KW-0812">Transmembrane</keyword>
<gene>
    <name evidence="2" type="ORF">GCM10020366_08230</name>
    <name evidence="3" type="ORF">GCM10020366_51970</name>
</gene>
<protein>
    <recommendedName>
        <fullName evidence="5">DUF1700 domain-containing protein</fullName>
    </recommendedName>
</protein>
<dbReference type="EMBL" id="BAAAYK010000038">
    <property type="protein sequence ID" value="GAA3362755.1"/>
    <property type="molecule type" value="Genomic_DNA"/>
</dbReference>
<dbReference type="Pfam" id="PF22564">
    <property type="entry name" value="HAAS"/>
    <property type="match status" value="1"/>
</dbReference>
<feature type="transmembrane region" description="Helical" evidence="1">
    <location>
        <begin position="137"/>
        <end position="156"/>
    </location>
</feature>
<reference evidence="2" key="1">
    <citation type="journal article" date="2014" name="Int. J. Syst. Evol. Microbiol.">
        <title>Complete genome of a new Firmicutes species belonging to the dominant human colonic microbiota ('Ruminococcus bicirculans') reveals two chromosomes and a selective capacity to utilize plant glucans.</title>
        <authorList>
            <consortium name="NISC Comparative Sequencing Program"/>
            <person name="Wegmann U."/>
            <person name="Louis P."/>
            <person name="Goesmann A."/>
            <person name="Henrissat B."/>
            <person name="Duncan S.H."/>
            <person name="Flint H.J."/>
        </authorList>
    </citation>
    <scope>NUCLEOTIDE SEQUENCE</scope>
    <source>
        <strain evidence="2">JCM 9687</strain>
    </source>
</reference>
<evidence type="ECO:0000256" key="1">
    <source>
        <dbReference type="SAM" id="Phobius"/>
    </source>
</evidence>
<evidence type="ECO:0000313" key="3">
    <source>
        <dbReference type="EMBL" id="GAA3362755.1"/>
    </source>
</evidence>
<accession>A0ABP6RIV6</accession>
<proteinExistence type="predicted"/>
<feature type="transmembrane region" description="Helical" evidence="1">
    <location>
        <begin position="100"/>
        <end position="125"/>
    </location>
</feature>
<reference evidence="2" key="3">
    <citation type="submission" date="2023-12" db="EMBL/GenBank/DDBJ databases">
        <authorList>
            <person name="Sun Q."/>
            <person name="Inoue M."/>
        </authorList>
    </citation>
    <scope>NUCLEOTIDE SEQUENCE</scope>
    <source>
        <strain evidence="2">JCM 9687</strain>
    </source>
</reference>
<comment type="caution">
    <text evidence="2">The sequence shown here is derived from an EMBL/GenBank/DDBJ whole genome shotgun (WGS) entry which is preliminary data.</text>
</comment>
<organism evidence="2 4">
    <name type="scientific">Saccharopolyspora gregorii</name>
    <dbReference type="NCBI Taxonomy" id="33914"/>
    <lineage>
        <taxon>Bacteria</taxon>
        <taxon>Bacillati</taxon>
        <taxon>Actinomycetota</taxon>
        <taxon>Actinomycetes</taxon>
        <taxon>Pseudonocardiales</taxon>
        <taxon>Pseudonocardiaceae</taxon>
        <taxon>Saccharopolyspora</taxon>
    </lineage>
</organism>
<evidence type="ECO:0000313" key="4">
    <source>
        <dbReference type="Proteomes" id="UP001500483"/>
    </source>
</evidence>
<dbReference type="Proteomes" id="UP001500483">
    <property type="component" value="Unassembled WGS sequence"/>
</dbReference>
<keyword evidence="1" id="KW-1133">Transmembrane helix</keyword>